<accession>A0ABN3H160</accession>
<comment type="caution">
    <text evidence="2">The sequence shown here is derived from an EMBL/GenBank/DDBJ whole genome shotgun (WGS) entry which is preliminary data.</text>
</comment>
<feature type="compositionally biased region" description="Basic and acidic residues" evidence="1">
    <location>
        <begin position="1"/>
        <end position="27"/>
    </location>
</feature>
<keyword evidence="3" id="KW-1185">Reference proteome</keyword>
<organism evidence="2 3">
    <name type="scientific">Dactylosporangium salmoneum</name>
    <dbReference type="NCBI Taxonomy" id="53361"/>
    <lineage>
        <taxon>Bacteria</taxon>
        <taxon>Bacillati</taxon>
        <taxon>Actinomycetota</taxon>
        <taxon>Actinomycetes</taxon>
        <taxon>Micromonosporales</taxon>
        <taxon>Micromonosporaceae</taxon>
        <taxon>Dactylosporangium</taxon>
    </lineage>
</organism>
<dbReference type="EMBL" id="BAAARV010000064">
    <property type="protein sequence ID" value="GAA2366503.1"/>
    <property type="molecule type" value="Genomic_DNA"/>
</dbReference>
<evidence type="ECO:0000313" key="3">
    <source>
        <dbReference type="Proteomes" id="UP001501444"/>
    </source>
</evidence>
<sequence>MRQRAAEHGDQGGRDHADRGDKGDKVGELPPFDLHGVKDSLTRPACQGSLDTAEPTYPHIGIDVIRDASGTVWLTQDFSN</sequence>
<protein>
    <submittedName>
        <fullName evidence="2">Uncharacterized protein</fullName>
    </submittedName>
</protein>
<dbReference type="Proteomes" id="UP001501444">
    <property type="component" value="Unassembled WGS sequence"/>
</dbReference>
<evidence type="ECO:0000256" key="1">
    <source>
        <dbReference type="SAM" id="MobiDB-lite"/>
    </source>
</evidence>
<proteinExistence type="predicted"/>
<feature type="region of interest" description="Disordered" evidence="1">
    <location>
        <begin position="1"/>
        <end position="55"/>
    </location>
</feature>
<gene>
    <name evidence="2" type="ORF">GCM10010170_065390</name>
</gene>
<name>A0ABN3H160_9ACTN</name>
<reference evidence="2 3" key="1">
    <citation type="journal article" date="2019" name="Int. J. Syst. Evol. Microbiol.">
        <title>The Global Catalogue of Microorganisms (GCM) 10K type strain sequencing project: providing services to taxonomists for standard genome sequencing and annotation.</title>
        <authorList>
            <consortium name="The Broad Institute Genomics Platform"/>
            <consortium name="The Broad Institute Genome Sequencing Center for Infectious Disease"/>
            <person name="Wu L."/>
            <person name="Ma J."/>
        </authorList>
    </citation>
    <scope>NUCLEOTIDE SEQUENCE [LARGE SCALE GENOMIC DNA]</scope>
    <source>
        <strain evidence="2 3">JCM 3272</strain>
    </source>
</reference>
<evidence type="ECO:0000313" key="2">
    <source>
        <dbReference type="EMBL" id="GAA2366503.1"/>
    </source>
</evidence>